<dbReference type="CDD" id="cd06225">
    <property type="entry name" value="HAMP"/>
    <property type="match status" value="2"/>
</dbReference>
<dbReference type="NCBIfam" id="TIGR00229">
    <property type="entry name" value="sensory_box"/>
    <property type="match status" value="1"/>
</dbReference>
<keyword evidence="5" id="KW-0418">Kinase</keyword>
<evidence type="ECO:0000259" key="8">
    <source>
        <dbReference type="PROSITE" id="PS50113"/>
    </source>
</evidence>
<dbReference type="InterPro" id="IPR000700">
    <property type="entry name" value="PAS-assoc_C"/>
</dbReference>
<evidence type="ECO:0000313" key="10">
    <source>
        <dbReference type="EMBL" id="PWR74346.1"/>
    </source>
</evidence>
<dbReference type="SMART" id="SM00304">
    <property type="entry name" value="HAMP"/>
    <property type="match status" value="2"/>
</dbReference>
<dbReference type="CDD" id="cd00130">
    <property type="entry name" value="PAS"/>
    <property type="match status" value="1"/>
</dbReference>
<dbReference type="PANTHER" id="PTHR43304">
    <property type="entry name" value="PHYTOCHROME-LIKE PROTEIN CPH1"/>
    <property type="match status" value="1"/>
</dbReference>
<comment type="caution">
    <text evidence="10">The sequence shown here is derived from an EMBL/GenBank/DDBJ whole genome shotgun (WGS) entry which is preliminary data.</text>
</comment>
<dbReference type="SMART" id="SM00091">
    <property type="entry name" value="PAS"/>
    <property type="match status" value="2"/>
</dbReference>
<name>A0A2V2N9M6_9EURY</name>
<keyword evidence="4" id="KW-0808">Transferase</keyword>
<organism evidence="10 11">
    <name type="scientific">Methanospirillum lacunae</name>
    <dbReference type="NCBI Taxonomy" id="668570"/>
    <lineage>
        <taxon>Archaea</taxon>
        <taxon>Methanobacteriati</taxon>
        <taxon>Methanobacteriota</taxon>
        <taxon>Stenosarchaea group</taxon>
        <taxon>Methanomicrobia</taxon>
        <taxon>Methanomicrobiales</taxon>
        <taxon>Methanospirillaceae</taxon>
        <taxon>Methanospirillum</taxon>
    </lineage>
</organism>
<dbReference type="Gene3D" id="1.10.8.500">
    <property type="entry name" value="HAMP domain in histidine kinase"/>
    <property type="match status" value="1"/>
</dbReference>
<evidence type="ECO:0000259" key="7">
    <source>
        <dbReference type="PROSITE" id="PS50112"/>
    </source>
</evidence>
<feature type="domain" description="HAMP" evidence="9">
    <location>
        <begin position="452"/>
        <end position="500"/>
    </location>
</feature>
<feature type="domain" description="PAS" evidence="7">
    <location>
        <begin position="24"/>
        <end position="82"/>
    </location>
</feature>
<dbReference type="PANTHER" id="PTHR43304:SF1">
    <property type="entry name" value="PAC DOMAIN-CONTAINING PROTEIN"/>
    <property type="match status" value="1"/>
</dbReference>
<reference evidence="10 11" key="1">
    <citation type="submission" date="2018-05" db="EMBL/GenBank/DDBJ databases">
        <title>Draft genome of Methanospirillum lacunae Ki8-1.</title>
        <authorList>
            <person name="Dueholm M.S."/>
            <person name="Nielsen P.H."/>
            <person name="Bakmann L.F."/>
            <person name="Otzen D.E."/>
        </authorList>
    </citation>
    <scope>NUCLEOTIDE SEQUENCE [LARGE SCALE GENOMIC DNA]</scope>
    <source>
        <strain evidence="10 11">Ki8-1</strain>
    </source>
</reference>
<evidence type="ECO:0000256" key="5">
    <source>
        <dbReference type="ARBA" id="ARBA00022777"/>
    </source>
</evidence>
<dbReference type="Gene3D" id="6.10.340.10">
    <property type="match status" value="1"/>
</dbReference>
<feature type="domain" description="PAC" evidence="8">
    <location>
        <begin position="96"/>
        <end position="148"/>
    </location>
</feature>
<dbReference type="AlphaFoldDB" id="A0A2V2N9M6"/>
<evidence type="ECO:0000259" key="9">
    <source>
        <dbReference type="PROSITE" id="PS50885"/>
    </source>
</evidence>
<evidence type="ECO:0000256" key="3">
    <source>
        <dbReference type="ARBA" id="ARBA00022553"/>
    </source>
</evidence>
<dbReference type="Gene3D" id="3.30.450.20">
    <property type="entry name" value="PAS domain"/>
    <property type="match status" value="2"/>
</dbReference>
<dbReference type="GO" id="GO:0004673">
    <property type="term" value="F:protein histidine kinase activity"/>
    <property type="evidence" value="ECO:0007669"/>
    <property type="project" value="UniProtKB-EC"/>
</dbReference>
<dbReference type="SMART" id="SM00086">
    <property type="entry name" value="PAC"/>
    <property type="match status" value="1"/>
</dbReference>
<dbReference type="GO" id="GO:0016020">
    <property type="term" value="C:membrane"/>
    <property type="evidence" value="ECO:0007669"/>
    <property type="project" value="InterPro"/>
</dbReference>
<dbReference type="SUPFAM" id="SSF55785">
    <property type="entry name" value="PYP-like sensor domain (PAS domain)"/>
    <property type="match status" value="2"/>
</dbReference>
<gene>
    <name evidence="10" type="ORF">DK846_04140</name>
</gene>
<evidence type="ECO:0000256" key="2">
    <source>
        <dbReference type="ARBA" id="ARBA00012438"/>
    </source>
</evidence>
<dbReference type="Pfam" id="PF13426">
    <property type="entry name" value="PAS_9"/>
    <property type="match status" value="1"/>
</dbReference>
<dbReference type="InterPro" id="IPR052162">
    <property type="entry name" value="Sensor_kinase/Photoreceptor"/>
</dbReference>
<keyword evidence="6" id="KW-0175">Coiled coil</keyword>
<dbReference type="PROSITE" id="PS50885">
    <property type="entry name" value="HAMP"/>
    <property type="match status" value="2"/>
</dbReference>
<dbReference type="Proteomes" id="UP000245657">
    <property type="component" value="Unassembled WGS sequence"/>
</dbReference>
<dbReference type="EC" id="2.7.13.3" evidence="2"/>
<feature type="coiled-coil region" evidence="6">
    <location>
        <begin position="139"/>
        <end position="188"/>
    </location>
</feature>
<evidence type="ECO:0000256" key="4">
    <source>
        <dbReference type="ARBA" id="ARBA00022679"/>
    </source>
</evidence>
<dbReference type="InterPro" id="IPR000014">
    <property type="entry name" value="PAS"/>
</dbReference>
<dbReference type="InterPro" id="IPR001610">
    <property type="entry name" value="PAC"/>
</dbReference>
<proteinExistence type="predicted"/>
<sequence length="508" mass="59070">MINVCHSMGSIKMKKHPSKIPMIEDKQLRSFYDTFPIGLYRTSPEGCILDCNSALLQLLGYPDRDTLMAVPLNSLYYHPETRTKWMQMINHDGIVRNFETQLIKYDGTRIWVKNTGKVFFDENGVVSYYEGSIEDISERKQMEDDLKRSNEELHAKTKELLLKDEEARRNYQELLKKEQELISIMERNSTILDAIPDIMFIISDEGVFLDSHIPKLSSSSDLKDFVGKNIQTIGLSREMIDIFEQKITQTLKNKDLCQFEYEHILSGHRKYYEARLKILNEHQVLVIDRDITDRKEQDLKIKDAISQINTNMETLSTLNDQIRNPLTIISTLTDDIEKPIADQINQQVDAIDHIIDLLDQRLIRSEKIRNFLLKHYLIPIKQLTEVANRVSMGDLDVEVEKISFEEIDELTDSFKRMINAFKIMEAINSQLQGDEEKSEKNLNYLMEEYVIPIQKLTDVAKQVSMGDLSAEINVETRNSEIGELVESFKRLINAFKIMNAMNQEVNKD</sequence>
<dbReference type="Pfam" id="PF00672">
    <property type="entry name" value="HAMP"/>
    <property type="match status" value="2"/>
</dbReference>
<evidence type="ECO:0000313" key="11">
    <source>
        <dbReference type="Proteomes" id="UP000245657"/>
    </source>
</evidence>
<dbReference type="InterPro" id="IPR035965">
    <property type="entry name" value="PAS-like_dom_sf"/>
</dbReference>
<keyword evidence="3" id="KW-0597">Phosphoprotein</keyword>
<dbReference type="EMBL" id="QGMY01000002">
    <property type="protein sequence ID" value="PWR74346.1"/>
    <property type="molecule type" value="Genomic_DNA"/>
</dbReference>
<dbReference type="GO" id="GO:0007165">
    <property type="term" value="P:signal transduction"/>
    <property type="evidence" value="ECO:0007669"/>
    <property type="project" value="InterPro"/>
</dbReference>
<evidence type="ECO:0000256" key="6">
    <source>
        <dbReference type="SAM" id="Coils"/>
    </source>
</evidence>
<evidence type="ECO:0000256" key="1">
    <source>
        <dbReference type="ARBA" id="ARBA00000085"/>
    </source>
</evidence>
<dbReference type="InterPro" id="IPR003660">
    <property type="entry name" value="HAMP_dom"/>
</dbReference>
<comment type="catalytic activity">
    <reaction evidence="1">
        <text>ATP + protein L-histidine = ADP + protein N-phospho-L-histidine.</text>
        <dbReference type="EC" id="2.7.13.3"/>
    </reaction>
</comment>
<protein>
    <recommendedName>
        <fullName evidence="2">histidine kinase</fullName>
        <ecNumber evidence="2">2.7.13.3</ecNumber>
    </recommendedName>
</protein>
<accession>A0A2V2N9M6</accession>
<feature type="domain" description="HAMP" evidence="9">
    <location>
        <begin position="374"/>
        <end position="426"/>
    </location>
</feature>
<dbReference type="PROSITE" id="PS50112">
    <property type="entry name" value="PAS"/>
    <property type="match status" value="1"/>
</dbReference>
<dbReference type="PROSITE" id="PS50113">
    <property type="entry name" value="PAC"/>
    <property type="match status" value="1"/>
</dbReference>
<keyword evidence="11" id="KW-1185">Reference proteome</keyword>
<dbReference type="SUPFAM" id="SSF158472">
    <property type="entry name" value="HAMP domain-like"/>
    <property type="match status" value="2"/>
</dbReference>